<comment type="catalytic activity">
    <reaction evidence="7">
        <text>cytidine(1402) in 16S rRNA + S-adenosyl-L-methionine = N(4)-methylcytidine(1402) in 16S rRNA + S-adenosyl-L-homocysteine + H(+)</text>
        <dbReference type="Rhea" id="RHEA:42928"/>
        <dbReference type="Rhea" id="RHEA-COMP:10286"/>
        <dbReference type="Rhea" id="RHEA-COMP:10287"/>
        <dbReference type="ChEBI" id="CHEBI:15378"/>
        <dbReference type="ChEBI" id="CHEBI:57856"/>
        <dbReference type="ChEBI" id="CHEBI:59789"/>
        <dbReference type="ChEBI" id="CHEBI:74506"/>
        <dbReference type="ChEBI" id="CHEBI:82748"/>
        <dbReference type="EC" id="2.1.1.199"/>
    </reaction>
</comment>
<dbReference type="InterPro" id="IPR023397">
    <property type="entry name" value="SAM-dep_MeTrfase_MraW_recog"/>
</dbReference>
<keyword evidence="5 7" id="KW-0808">Transferase</keyword>
<protein>
    <recommendedName>
        <fullName evidence="7">Ribosomal RNA small subunit methyltransferase H</fullName>
        <ecNumber evidence="7">2.1.1.199</ecNumber>
    </recommendedName>
    <alternativeName>
        <fullName evidence="7">16S rRNA m(4)C1402 methyltransferase</fullName>
    </alternativeName>
    <alternativeName>
        <fullName evidence="7">rRNA (cytosine-N(4)-)-methyltransferase RsmH</fullName>
    </alternativeName>
</protein>
<dbReference type="Proteomes" id="UP000198534">
    <property type="component" value="Unassembled WGS sequence"/>
</dbReference>
<accession>A0A1H2QF52</accession>
<feature type="binding site" evidence="7">
    <location>
        <position position="52"/>
    </location>
    <ligand>
        <name>S-adenosyl-L-methionine</name>
        <dbReference type="ChEBI" id="CHEBI:59789"/>
    </ligand>
</feature>
<dbReference type="GO" id="GO:0070475">
    <property type="term" value="P:rRNA base methylation"/>
    <property type="evidence" value="ECO:0007669"/>
    <property type="project" value="UniProtKB-UniRule"/>
</dbReference>
<dbReference type="GO" id="GO:0071424">
    <property type="term" value="F:rRNA (cytosine-N4-)-methyltransferase activity"/>
    <property type="evidence" value="ECO:0007669"/>
    <property type="project" value="UniProtKB-UniRule"/>
</dbReference>
<keyword evidence="4 7" id="KW-0489">Methyltransferase</keyword>
<feature type="region of interest" description="Disordered" evidence="8">
    <location>
        <begin position="284"/>
        <end position="310"/>
    </location>
</feature>
<evidence type="ECO:0000256" key="6">
    <source>
        <dbReference type="ARBA" id="ARBA00022691"/>
    </source>
</evidence>
<evidence type="ECO:0000256" key="1">
    <source>
        <dbReference type="ARBA" id="ARBA00010396"/>
    </source>
</evidence>
<dbReference type="PANTHER" id="PTHR11265:SF0">
    <property type="entry name" value="12S RRNA N4-METHYLCYTIDINE METHYLTRANSFERASE"/>
    <property type="match status" value="1"/>
</dbReference>
<feature type="binding site" evidence="7">
    <location>
        <position position="107"/>
    </location>
    <ligand>
        <name>S-adenosyl-L-methionine</name>
        <dbReference type="ChEBI" id="CHEBI:59789"/>
    </ligand>
</feature>
<reference evidence="9 10" key="1">
    <citation type="submission" date="2016-10" db="EMBL/GenBank/DDBJ databases">
        <authorList>
            <person name="de Groot N.N."/>
        </authorList>
    </citation>
    <scope>NUCLEOTIDE SEQUENCE [LARGE SCALE GENOMIC DNA]</scope>
    <source>
        <strain evidence="9 10">DSM 45610</strain>
    </source>
</reference>
<sequence length="310" mass="34530">MFHHETVLKREAVEGLHVRPDGMYVDCTLGGAGHSHLIASVLNQDGVLIGIDQDDKALAAASKRLQDSPGQIHLVKSNFRRLSAVLDELGIEAVDGILFDLGVSSPQLDEGERGFSYHVDAPLDMRMDPEGELTAFEVVNEWPVEEIARILFRYGEEKFARRIAQRIGEYRSQHPIQTTRELAEIIKEGIPAATRRTGPHPARRSFQGIRIAVNDELEAFKDAVEQAIHRLKPVGRVSVITFHSLEDRICKKTFLEHAQGCTCPPDFPVCICGQSPILKVITKKPTLPSPEETEQNPRARSAKLRVAEKV</sequence>
<dbReference type="PIRSF" id="PIRSF004486">
    <property type="entry name" value="MraW"/>
    <property type="match status" value="1"/>
</dbReference>
<dbReference type="Pfam" id="PF01795">
    <property type="entry name" value="Methyltransf_5"/>
    <property type="match status" value="1"/>
</dbReference>
<dbReference type="EC" id="2.1.1.199" evidence="7"/>
<dbReference type="PANTHER" id="PTHR11265">
    <property type="entry name" value="S-ADENOSYL-METHYLTRANSFERASE MRAW"/>
    <property type="match status" value="1"/>
</dbReference>
<gene>
    <name evidence="7" type="primary">rsmH</name>
    <name evidence="9" type="ORF">SAMN05444487_101204</name>
</gene>
<comment type="subcellular location">
    <subcellularLocation>
        <location evidence="7">Cytoplasm</location>
    </subcellularLocation>
</comment>
<dbReference type="HAMAP" id="MF_01007">
    <property type="entry name" value="16SrRNA_methyltr_H"/>
    <property type="match status" value="1"/>
</dbReference>
<feature type="binding site" evidence="7">
    <location>
        <begin position="32"/>
        <end position="34"/>
    </location>
    <ligand>
        <name>S-adenosyl-L-methionine</name>
        <dbReference type="ChEBI" id="CHEBI:59789"/>
    </ligand>
</feature>
<keyword evidence="6 7" id="KW-0949">S-adenosyl-L-methionine</keyword>
<evidence type="ECO:0000313" key="10">
    <source>
        <dbReference type="Proteomes" id="UP000198534"/>
    </source>
</evidence>
<dbReference type="InterPro" id="IPR002903">
    <property type="entry name" value="RsmH"/>
</dbReference>
<name>A0A1H2QF52_9BACL</name>
<evidence type="ECO:0000256" key="2">
    <source>
        <dbReference type="ARBA" id="ARBA00022490"/>
    </source>
</evidence>
<dbReference type="EMBL" id="FNNQ01000001">
    <property type="protein sequence ID" value="SDW05821.1"/>
    <property type="molecule type" value="Genomic_DNA"/>
</dbReference>
<dbReference type="InterPro" id="IPR029063">
    <property type="entry name" value="SAM-dependent_MTases_sf"/>
</dbReference>
<comment type="similarity">
    <text evidence="1 7">Belongs to the methyltransferase superfamily. RsmH family.</text>
</comment>
<feature type="binding site" evidence="7">
    <location>
        <position position="79"/>
    </location>
    <ligand>
        <name>S-adenosyl-L-methionine</name>
        <dbReference type="ChEBI" id="CHEBI:59789"/>
    </ligand>
</feature>
<dbReference type="GO" id="GO:0005737">
    <property type="term" value="C:cytoplasm"/>
    <property type="evidence" value="ECO:0007669"/>
    <property type="project" value="UniProtKB-SubCell"/>
</dbReference>
<evidence type="ECO:0000313" key="9">
    <source>
        <dbReference type="EMBL" id="SDW05821.1"/>
    </source>
</evidence>
<evidence type="ECO:0000256" key="3">
    <source>
        <dbReference type="ARBA" id="ARBA00022552"/>
    </source>
</evidence>
<keyword evidence="2 7" id="KW-0963">Cytoplasm</keyword>
<feature type="binding site" evidence="7">
    <location>
        <position position="100"/>
    </location>
    <ligand>
        <name>S-adenosyl-L-methionine</name>
        <dbReference type="ChEBI" id="CHEBI:59789"/>
    </ligand>
</feature>
<dbReference type="OrthoDB" id="9806637at2"/>
<keyword evidence="3 7" id="KW-0698">rRNA processing</keyword>
<dbReference type="SUPFAM" id="SSF53335">
    <property type="entry name" value="S-adenosyl-L-methionine-dependent methyltransferases"/>
    <property type="match status" value="1"/>
</dbReference>
<proteinExistence type="inferred from homology"/>
<dbReference type="SUPFAM" id="SSF81799">
    <property type="entry name" value="Putative methyltransferase TM0872, insert domain"/>
    <property type="match status" value="1"/>
</dbReference>
<evidence type="ECO:0000256" key="4">
    <source>
        <dbReference type="ARBA" id="ARBA00022603"/>
    </source>
</evidence>
<dbReference type="Gene3D" id="1.10.150.170">
    <property type="entry name" value="Putative methyltransferase TM0872, insert domain"/>
    <property type="match status" value="1"/>
</dbReference>
<evidence type="ECO:0000256" key="7">
    <source>
        <dbReference type="HAMAP-Rule" id="MF_01007"/>
    </source>
</evidence>
<organism evidence="9 10">
    <name type="scientific">Marininema mesophilum</name>
    <dbReference type="NCBI Taxonomy" id="1048340"/>
    <lineage>
        <taxon>Bacteria</taxon>
        <taxon>Bacillati</taxon>
        <taxon>Bacillota</taxon>
        <taxon>Bacilli</taxon>
        <taxon>Bacillales</taxon>
        <taxon>Thermoactinomycetaceae</taxon>
        <taxon>Marininema</taxon>
    </lineage>
</organism>
<dbReference type="STRING" id="1048340.SAMN05444487_101204"/>
<dbReference type="RefSeq" id="WP_091734788.1">
    <property type="nucleotide sequence ID" value="NZ_FNNQ01000001.1"/>
</dbReference>
<dbReference type="Gene3D" id="3.40.50.150">
    <property type="entry name" value="Vaccinia Virus protein VP39"/>
    <property type="match status" value="1"/>
</dbReference>
<dbReference type="FunFam" id="1.10.150.170:FF:000001">
    <property type="entry name" value="Ribosomal RNA small subunit methyltransferase H"/>
    <property type="match status" value="1"/>
</dbReference>
<comment type="function">
    <text evidence="7">Specifically methylates the N4 position of cytidine in position 1402 (C1402) of 16S rRNA.</text>
</comment>
<evidence type="ECO:0000256" key="5">
    <source>
        <dbReference type="ARBA" id="ARBA00022679"/>
    </source>
</evidence>
<keyword evidence="10" id="KW-1185">Reference proteome</keyword>
<dbReference type="AlphaFoldDB" id="A0A1H2QF52"/>
<evidence type="ECO:0000256" key="8">
    <source>
        <dbReference type="SAM" id="MobiDB-lite"/>
    </source>
</evidence>
<dbReference type="NCBIfam" id="TIGR00006">
    <property type="entry name" value="16S rRNA (cytosine(1402)-N(4))-methyltransferase RsmH"/>
    <property type="match status" value="1"/>
</dbReference>